<reference evidence="2 3" key="2">
    <citation type="submission" date="2018-10" db="EMBL/GenBank/DDBJ databases">
        <authorList>
            <consortium name="Pathogen Informatics"/>
        </authorList>
    </citation>
    <scope>NUCLEOTIDE SEQUENCE [LARGE SCALE GENOMIC DNA]</scope>
</reference>
<evidence type="ECO:0000256" key="1">
    <source>
        <dbReference type="SAM" id="MobiDB-lite"/>
    </source>
</evidence>
<evidence type="ECO:0000313" key="3">
    <source>
        <dbReference type="Proteomes" id="UP000274131"/>
    </source>
</evidence>
<feature type="region of interest" description="Disordered" evidence="1">
    <location>
        <begin position="1165"/>
        <end position="1207"/>
    </location>
</feature>
<accession>A0A158QAD1</accession>
<feature type="compositionally biased region" description="Polar residues" evidence="1">
    <location>
        <begin position="1197"/>
        <end position="1207"/>
    </location>
</feature>
<evidence type="ECO:0000313" key="2">
    <source>
        <dbReference type="EMBL" id="VDD89712.1"/>
    </source>
</evidence>
<dbReference type="AlphaFoldDB" id="A0A158QAD1"/>
<dbReference type="Proteomes" id="UP000274131">
    <property type="component" value="Unassembled WGS sequence"/>
</dbReference>
<dbReference type="OrthoDB" id="5804295at2759"/>
<gene>
    <name evidence="2" type="ORF">EVEC_LOCUS4463</name>
</gene>
<dbReference type="STRING" id="51028.A0A158QAD1"/>
<protein>
    <submittedName>
        <fullName evidence="4">MYND-type domain-containing protein</fullName>
    </submittedName>
</protein>
<keyword evidence="3" id="KW-1185">Reference proteome</keyword>
<name>A0A158QAD1_ENTVE</name>
<sequence length="1207" mass="136490">MASADQTIDFLIKDEHGKKGVIFADGISDCPSTLEDRFNVEPSSSGSASLFRLKCLDRPWDHREDLEVDTQPYYTAFCSALKEYQEDTLEDKAREWSSKMNFLMPGITCCIRRYVDSLTDENEVEEFEDRLADWVEFGLSLEVAERFASGFLEHIKMGCSLAKRLFLMRRRQFAKRLAARHILHRLIDVCTSPELPLSHRCIAAKSLFASLFHISATVPAFFSQVEADLCGQTCYTRIMRSVFERTPVRVAVALHPVIHHAVFAYSSLKITELAKKAVTEKVSEADNKIIADNVSRITNFIYMKGRSTAYPSCYIYRAFYESEILASLAVLITSEGVVSEVKESCLLMLVGLVSFDGEDISGPYFLASCSLDVILLCFEIFSAISASLCRERKIRTLPLLDLPALSSAIRALNLIDELASINQKEVGCIDSAERTKILFSIFVLCSNQRSNTAKTAISALSHSSNIEHILEIFAFGQLPSLEHQISDEVKTALRHTVCYGYACEILLTLARLQTNGVFWRNYGSLICKLIDSNFISTASSLKQWTEPLRDPMAQGSNPSAVHYLVQKLGIYLEKFENGNDPPLSAITTLRLIDGILKEKDTDDDFELCDGECSRFELFSVFYSENGLEKINRFLMCAAEKYRAGRHEKGLFLASDALILETLFFSVLDILEVITKSMICTGTYVDFTSMLPLLKVYSSFYSDNSKQCRVIKAKILDIFSALTSAHLIAVRKIQSRRPIAFFRQFFEISVLPSTIAASSEILSNLLILHIPESRGSLPSESSETSVRKQWSKVLLQFPRHLKFMIMSGVSSSKALHDSITTLCIRLVSLGPVTADFITREVEHFCWRSLLALPIFSSDTFLDEEVSDGEVEETSHPGEIRFGTAADFTTAACFEFLTDCCRDNFFCRVFISYITKEASFVTGILKFFGVASQKTIPHVCFQKEALFKKLCLTADLHNGQWSLSLPKNFYNCFCDALVEHISKEQSFETAILALDALHSIGSYSEIGQKIVQNAFVARSDSLMRLMCRIEAAVKSYPSEDSVLLKVLSWAPTNVTEEECTFDEHPLGRLCRILSEDTEFREERDTLAVFERLLKFYKKHSGFEDVVVKDWDYFTELDDLFNRTSKADGIELNYDKQNINFFFHKRLQLPLMELDLTALKSEFLQPTLNKSSKQRNHLDTQTRLSGRISQKKRPKLSDFGETSSVRVQPK</sequence>
<dbReference type="EMBL" id="UXUI01007864">
    <property type="protein sequence ID" value="VDD89712.1"/>
    <property type="molecule type" value="Genomic_DNA"/>
</dbReference>
<feature type="compositionally biased region" description="Polar residues" evidence="1">
    <location>
        <begin position="1176"/>
        <end position="1185"/>
    </location>
</feature>
<dbReference type="WBParaSite" id="EVEC_0000475801-mRNA-1">
    <property type="protein sequence ID" value="EVEC_0000475801-mRNA-1"/>
    <property type="gene ID" value="EVEC_0000475801"/>
</dbReference>
<reference evidence="4" key="1">
    <citation type="submission" date="2016-04" db="UniProtKB">
        <authorList>
            <consortium name="WormBaseParasite"/>
        </authorList>
    </citation>
    <scope>IDENTIFICATION</scope>
</reference>
<organism evidence="4">
    <name type="scientific">Enterobius vermicularis</name>
    <name type="common">Human pinworm</name>
    <dbReference type="NCBI Taxonomy" id="51028"/>
    <lineage>
        <taxon>Eukaryota</taxon>
        <taxon>Metazoa</taxon>
        <taxon>Ecdysozoa</taxon>
        <taxon>Nematoda</taxon>
        <taxon>Chromadorea</taxon>
        <taxon>Rhabditida</taxon>
        <taxon>Spirurina</taxon>
        <taxon>Oxyuridomorpha</taxon>
        <taxon>Oxyuroidea</taxon>
        <taxon>Oxyuridae</taxon>
        <taxon>Enterobius</taxon>
    </lineage>
</organism>
<proteinExistence type="predicted"/>
<evidence type="ECO:0000313" key="4">
    <source>
        <dbReference type="WBParaSite" id="EVEC_0000475801-mRNA-1"/>
    </source>
</evidence>